<keyword evidence="2" id="KW-1185">Reference proteome</keyword>
<evidence type="ECO:0000313" key="1">
    <source>
        <dbReference type="EMBL" id="CAG7732704.1"/>
    </source>
</evidence>
<protein>
    <submittedName>
        <fullName evidence="1">Uncharacterized protein</fullName>
    </submittedName>
</protein>
<dbReference type="EMBL" id="CAJVCH010235976">
    <property type="protein sequence ID" value="CAG7732704.1"/>
    <property type="molecule type" value="Genomic_DNA"/>
</dbReference>
<dbReference type="AlphaFoldDB" id="A0A8J2K6V0"/>
<comment type="caution">
    <text evidence="1">The sequence shown here is derived from an EMBL/GenBank/DDBJ whole genome shotgun (WGS) entry which is preliminary data.</text>
</comment>
<name>A0A8J2K6V0_9HEXA</name>
<proteinExistence type="predicted"/>
<gene>
    <name evidence="1" type="ORF">AFUS01_LOCUS21200</name>
</gene>
<evidence type="ECO:0000313" key="2">
    <source>
        <dbReference type="Proteomes" id="UP000708208"/>
    </source>
</evidence>
<organism evidence="1 2">
    <name type="scientific">Allacma fusca</name>
    <dbReference type="NCBI Taxonomy" id="39272"/>
    <lineage>
        <taxon>Eukaryota</taxon>
        <taxon>Metazoa</taxon>
        <taxon>Ecdysozoa</taxon>
        <taxon>Arthropoda</taxon>
        <taxon>Hexapoda</taxon>
        <taxon>Collembola</taxon>
        <taxon>Symphypleona</taxon>
        <taxon>Sminthuridae</taxon>
        <taxon>Allacma</taxon>
    </lineage>
</organism>
<dbReference type="Proteomes" id="UP000708208">
    <property type="component" value="Unassembled WGS sequence"/>
</dbReference>
<accession>A0A8J2K6V0</accession>
<sequence>MAGLQDEFLHATFDRTVTLGIKEAKLKGKFLFCWPYVWEENTNWDIIHELTETVKNWLLTRFSVESVASQHVRNQIIFCFYNSPSYWRQKAKEPIIRAKLILYSKVVHLFFQVDDLTEAESGEDHHSIYVQSVGKMINKILDLEFDTIDDVKKDELYLLIAQISGQTRLFVELLHDCAMDLKINYGVTKDLGKYFARTSANCFTMQTWCNDKDQSYLLNSYTQYNLRKFTGGTNLSEEIVFLLERIYIPISVRINPFWIRTYEIAGFLPVRTNDVIGAEKEWKYK</sequence>
<reference evidence="1" key="1">
    <citation type="submission" date="2021-06" db="EMBL/GenBank/DDBJ databases">
        <authorList>
            <person name="Hodson N. C."/>
            <person name="Mongue J. A."/>
            <person name="Jaron S. K."/>
        </authorList>
    </citation>
    <scope>NUCLEOTIDE SEQUENCE</scope>
</reference>
<feature type="non-terminal residue" evidence="1">
    <location>
        <position position="285"/>
    </location>
</feature>